<evidence type="ECO:0000313" key="2">
    <source>
        <dbReference type="EMBL" id="KAG8100661.1"/>
    </source>
</evidence>
<feature type="region of interest" description="Disordered" evidence="1">
    <location>
        <begin position="62"/>
        <end position="130"/>
    </location>
</feature>
<evidence type="ECO:0000256" key="1">
    <source>
        <dbReference type="SAM" id="MobiDB-lite"/>
    </source>
</evidence>
<dbReference type="OrthoDB" id="688769at2759"/>
<sequence>MDNVFPTHDAGDEEEFGPFNSPTAPSLSAPRRHMEHLNLNSQADGFPNIFSYQEFLHADEVGEDHGLPPRAPGRGRGGGRVDGRSSTHTRSGSGGGRRGGAVATRGGRRGSRGGSMVNRGGSSIAGRTLWPEEQAGSFEEEDEAGSEINSQTNLYDKANWSEENTHIFCELAVEQIRAGNCLNGTMSGRGYNAMRQGRRPDGTIIASTAWWKRETEKKPECKKFMYGVPTYVEQLGEMFHGVTVDGSTSYIPGEGVYGDENGEDGDGEGFVGSPMSNDSRKRASSTTDTASSPPKKSKSPMLKMFQGLFSELQVARSKEQEVLDRRQDEKQRKKEEAMKDIDRCLDLVVEARAGYNSQEFFVASKLFSSEYNRHVFLKIKSKEDRLEWLKWNCKDNN</sequence>
<reference evidence="2" key="1">
    <citation type="journal article" date="2021" name="bioRxiv">
        <title>Whole Genome Assembly and Annotation of Northern Wild Rice, Zizania palustris L., Supports a Whole Genome Duplication in the Zizania Genus.</title>
        <authorList>
            <person name="Haas M."/>
            <person name="Kono T."/>
            <person name="Macchietto M."/>
            <person name="Millas R."/>
            <person name="McGilp L."/>
            <person name="Shao M."/>
            <person name="Duquette J."/>
            <person name="Hirsch C.N."/>
            <person name="Kimball J."/>
        </authorList>
    </citation>
    <scope>NUCLEOTIDE SEQUENCE</scope>
    <source>
        <tissue evidence="2">Fresh leaf tissue</tissue>
    </source>
</reference>
<reference evidence="2" key="2">
    <citation type="submission" date="2021-02" db="EMBL/GenBank/DDBJ databases">
        <authorList>
            <person name="Kimball J.A."/>
            <person name="Haas M.W."/>
            <person name="Macchietto M."/>
            <person name="Kono T."/>
            <person name="Duquette J."/>
            <person name="Shao M."/>
        </authorList>
    </citation>
    <scope>NUCLEOTIDE SEQUENCE</scope>
    <source>
        <tissue evidence="2">Fresh leaf tissue</tissue>
    </source>
</reference>
<organism evidence="2 3">
    <name type="scientific">Zizania palustris</name>
    <name type="common">Northern wild rice</name>
    <dbReference type="NCBI Taxonomy" id="103762"/>
    <lineage>
        <taxon>Eukaryota</taxon>
        <taxon>Viridiplantae</taxon>
        <taxon>Streptophyta</taxon>
        <taxon>Embryophyta</taxon>
        <taxon>Tracheophyta</taxon>
        <taxon>Spermatophyta</taxon>
        <taxon>Magnoliopsida</taxon>
        <taxon>Liliopsida</taxon>
        <taxon>Poales</taxon>
        <taxon>Poaceae</taxon>
        <taxon>BOP clade</taxon>
        <taxon>Oryzoideae</taxon>
        <taxon>Oryzeae</taxon>
        <taxon>Zizaniinae</taxon>
        <taxon>Zizania</taxon>
    </lineage>
</organism>
<dbReference type="EMBL" id="JAAALK010000079">
    <property type="protein sequence ID" value="KAG8100661.1"/>
    <property type="molecule type" value="Genomic_DNA"/>
</dbReference>
<dbReference type="AlphaFoldDB" id="A0A8J6C2I3"/>
<proteinExistence type="predicted"/>
<feature type="region of interest" description="Disordered" evidence="1">
    <location>
        <begin position="1"/>
        <end position="29"/>
    </location>
</feature>
<dbReference type="PANTHER" id="PTHR47069:SF11">
    <property type="entry name" value="OS04G0275550 PROTEIN"/>
    <property type="match status" value="1"/>
</dbReference>
<gene>
    <name evidence="2" type="ORF">GUJ93_ZPchr0013g35964</name>
</gene>
<keyword evidence="3" id="KW-1185">Reference proteome</keyword>
<name>A0A8J6C2I3_ZIZPA</name>
<dbReference type="Proteomes" id="UP000729402">
    <property type="component" value="Unassembled WGS sequence"/>
</dbReference>
<comment type="caution">
    <text evidence="2">The sequence shown here is derived from an EMBL/GenBank/DDBJ whole genome shotgun (WGS) entry which is preliminary data.</text>
</comment>
<evidence type="ECO:0000313" key="3">
    <source>
        <dbReference type="Proteomes" id="UP000729402"/>
    </source>
</evidence>
<feature type="compositionally biased region" description="Low complexity" evidence="1">
    <location>
        <begin position="284"/>
        <end position="294"/>
    </location>
</feature>
<dbReference type="PANTHER" id="PTHR47069">
    <property type="match status" value="1"/>
</dbReference>
<accession>A0A8J6C2I3</accession>
<protein>
    <submittedName>
        <fullName evidence="2">Uncharacterized protein</fullName>
    </submittedName>
</protein>
<feature type="region of interest" description="Disordered" evidence="1">
    <location>
        <begin position="252"/>
        <end position="300"/>
    </location>
</feature>